<dbReference type="PANTHER" id="PTHR45847">
    <property type="entry name" value="FATTY ACID AMIDE HYDROLASE"/>
    <property type="match status" value="1"/>
</dbReference>
<evidence type="ECO:0000256" key="22">
    <source>
        <dbReference type="ARBA" id="ARBA00051914"/>
    </source>
</evidence>
<feature type="active site" description="Charge relay system" evidence="38">
    <location>
        <position position="150"/>
    </location>
</feature>
<evidence type="ECO:0000256" key="25">
    <source>
        <dbReference type="ARBA" id="ARBA00052426"/>
    </source>
</evidence>
<dbReference type="Pfam" id="PF01425">
    <property type="entry name" value="Amidase"/>
    <property type="match status" value="1"/>
</dbReference>
<dbReference type="Proteomes" id="UP001479290">
    <property type="component" value="Unassembled WGS sequence"/>
</dbReference>
<protein>
    <recommendedName>
        <fullName evidence="34">Fatty-acid amide hydrolase 1</fullName>
        <ecNumber evidence="3">3.5.1.99</ecNumber>
    </recommendedName>
    <alternativeName>
        <fullName evidence="37">Anandamide amidohydrolase 1</fullName>
    </alternativeName>
    <alternativeName>
        <fullName evidence="35">Fatty acid ester hydrolase</fullName>
    </alternativeName>
    <alternativeName>
        <fullName evidence="36">Oleamide hydrolase 1</fullName>
    </alternativeName>
</protein>
<evidence type="ECO:0000256" key="5">
    <source>
        <dbReference type="ARBA" id="ARBA00022801"/>
    </source>
</evidence>
<evidence type="ECO:0000256" key="16">
    <source>
        <dbReference type="ARBA" id="ARBA00050992"/>
    </source>
</evidence>
<evidence type="ECO:0000256" key="21">
    <source>
        <dbReference type="ARBA" id="ARBA00051492"/>
    </source>
</evidence>
<comment type="catalytic activity">
    <reaction evidence="1">
        <text>(9Z)-octadecenamide + H2O = (9Z)-octadecenoate + NH4(+)</text>
        <dbReference type="Rhea" id="RHEA:26506"/>
        <dbReference type="ChEBI" id="CHEBI:15377"/>
        <dbReference type="ChEBI" id="CHEBI:28938"/>
        <dbReference type="ChEBI" id="CHEBI:30823"/>
        <dbReference type="ChEBI" id="CHEBI:116314"/>
        <dbReference type="EC" id="3.5.1.99"/>
    </reaction>
    <physiologicalReaction direction="left-to-right" evidence="1">
        <dbReference type="Rhea" id="RHEA:26507"/>
    </physiologicalReaction>
</comment>
<dbReference type="PIRSF" id="PIRSF001221">
    <property type="entry name" value="Amidase_fungi"/>
    <property type="match status" value="1"/>
</dbReference>
<comment type="catalytic activity">
    <reaction evidence="32">
        <text>(8Z,11Z,14Z)-eicosatrienamide + H2O = (8Z,11Z,14Z)-eicosatrienoate + NH4(+)</text>
        <dbReference type="Rhea" id="RHEA:62996"/>
        <dbReference type="ChEBI" id="CHEBI:15377"/>
        <dbReference type="ChEBI" id="CHEBI:28938"/>
        <dbReference type="ChEBI" id="CHEBI:71589"/>
        <dbReference type="ChEBI" id="CHEBI:146163"/>
    </reaction>
    <physiologicalReaction direction="left-to-right" evidence="32">
        <dbReference type="Rhea" id="RHEA:62997"/>
    </physiologicalReaction>
</comment>
<evidence type="ECO:0000256" key="32">
    <source>
        <dbReference type="ARBA" id="ARBA00052857"/>
    </source>
</evidence>
<evidence type="ECO:0000256" key="7">
    <source>
        <dbReference type="ARBA" id="ARBA00023098"/>
    </source>
</evidence>
<dbReference type="InterPro" id="IPR036928">
    <property type="entry name" value="AS_sf"/>
</dbReference>
<keyword evidence="6" id="KW-0442">Lipid degradation</keyword>
<feature type="transmembrane region" description="Helical" evidence="40">
    <location>
        <begin position="20"/>
        <end position="37"/>
    </location>
</feature>
<evidence type="ECO:0000256" key="33">
    <source>
        <dbReference type="ARBA" id="ARBA00052906"/>
    </source>
</evidence>
<dbReference type="AlphaFoldDB" id="A0AAW2AJN5"/>
<comment type="catalytic activity">
    <reaction evidence="26">
        <text>N-docosanoyl-ethanolamine + H2O = docosanoate + ethanolamine</text>
        <dbReference type="Rhea" id="RHEA:63128"/>
        <dbReference type="ChEBI" id="CHEBI:15377"/>
        <dbReference type="ChEBI" id="CHEBI:23858"/>
        <dbReference type="ChEBI" id="CHEBI:57603"/>
        <dbReference type="ChEBI" id="CHEBI:146186"/>
    </reaction>
    <physiologicalReaction direction="left-to-right" evidence="26">
        <dbReference type="Rhea" id="RHEA:63129"/>
    </physiologicalReaction>
</comment>
<comment type="catalytic activity">
    <reaction evidence="10">
        <text>N-(9Z-octadecenoyl) ethanolamine + H2O = ethanolamine + (9Z)-octadecenoate</text>
        <dbReference type="Rhea" id="RHEA:45060"/>
        <dbReference type="ChEBI" id="CHEBI:15377"/>
        <dbReference type="ChEBI" id="CHEBI:30823"/>
        <dbReference type="ChEBI" id="CHEBI:57603"/>
        <dbReference type="ChEBI" id="CHEBI:71466"/>
    </reaction>
    <physiologicalReaction direction="left-to-right" evidence="10">
        <dbReference type="Rhea" id="RHEA:45061"/>
    </physiologicalReaction>
</comment>
<comment type="catalytic activity">
    <reaction evidence="21">
        <text>N-tetracosanoyl-taurine + H2O = tetracosanoate + taurine</text>
        <dbReference type="Rhea" id="RHEA:63140"/>
        <dbReference type="ChEBI" id="CHEBI:15377"/>
        <dbReference type="ChEBI" id="CHEBI:31014"/>
        <dbReference type="ChEBI" id="CHEBI:132049"/>
        <dbReference type="ChEBI" id="CHEBI:507393"/>
    </reaction>
    <physiologicalReaction direction="left-to-right" evidence="21">
        <dbReference type="Rhea" id="RHEA:63141"/>
    </physiologicalReaction>
</comment>
<evidence type="ECO:0000256" key="37">
    <source>
        <dbReference type="ARBA" id="ARBA00077216"/>
    </source>
</evidence>
<evidence type="ECO:0000256" key="20">
    <source>
        <dbReference type="ARBA" id="ARBA00051454"/>
    </source>
</evidence>
<evidence type="ECO:0000256" key="38">
    <source>
        <dbReference type="PIRSR" id="PIRSR001221-1"/>
    </source>
</evidence>
<dbReference type="InterPro" id="IPR023631">
    <property type="entry name" value="Amidase_dom"/>
</dbReference>
<evidence type="ECO:0000256" key="19">
    <source>
        <dbReference type="ARBA" id="ARBA00051346"/>
    </source>
</evidence>
<comment type="catalytic activity">
    <reaction evidence="31">
        <text>(11Z,14Z,17Z)-eicosatrienamide + H2O = (11Z,14Z,17Z)-eicosatrienoate + NH4(+)</text>
        <dbReference type="Rhea" id="RHEA:63000"/>
        <dbReference type="ChEBI" id="CHEBI:15377"/>
        <dbReference type="ChEBI" id="CHEBI:28938"/>
        <dbReference type="ChEBI" id="CHEBI:77223"/>
        <dbReference type="ChEBI" id="CHEBI:146164"/>
    </reaction>
    <physiologicalReaction direction="left-to-right" evidence="31">
        <dbReference type="Rhea" id="RHEA:63001"/>
    </physiologicalReaction>
</comment>
<evidence type="ECO:0000256" key="14">
    <source>
        <dbReference type="ARBA" id="ARBA00050481"/>
    </source>
</evidence>
<dbReference type="GO" id="GO:0017064">
    <property type="term" value="F:fatty acid amide hydrolase activity"/>
    <property type="evidence" value="ECO:0007669"/>
    <property type="project" value="UniProtKB-EC"/>
</dbReference>
<organism evidence="42 43">
    <name type="scientific">Culter alburnus</name>
    <name type="common">Topmouth culter</name>
    <dbReference type="NCBI Taxonomy" id="194366"/>
    <lineage>
        <taxon>Eukaryota</taxon>
        <taxon>Metazoa</taxon>
        <taxon>Chordata</taxon>
        <taxon>Craniata</taxon>
        <taxon>Vertebrata</taxon>
        <taxon>Euteleostomi</taxon>
        <taxon>Actinopterygii</taxon>
        <taxon>Neopterygii</taxon>
        <taxon>Teleostei</taxon>
        <taxon>Ostariophysi</taxon>
        <taxon>Cypriniformes</taxon>
        <taxon>Xenocyprididae</taxon>
        <taxon>Xenocypridinae</taxon>
        <taxon>Culter</taxon>
    </lineage>
</organism>
<comment type="similarity">
    <text evidence="2">Belongs to the amidase family.</text>
</comment>
<comment type="catalytic activity">
    <reaction evidence="29">
        <text>N-tricosanoyl-taurine + H2O = tricosanoate + taurine</text>
        <dbReference type="Rhea" id="RHEA:63164"/>
        <dbReference type="ChEBI" id="CHEBI:15377"/>
        <dbReference type="ChEBI" id="CHEBI:79007"/>
        <dbReference type="ChEBI" id="CHEBI:146197"/>
        <dbReference type="ChEBI" id="CHEBI:507393"/>
    </reaction>
    <physiologicalReaction direction="left-to-right" evidence="29">
        <dbReference type="Rhea" id="RHEA:63165"/>
    </physiologicalReaction>
</comment>
<comment type="catalytic activity">
    <reaction evidence="16">
        <text>N-(15Z-tetracosenoyl)-ethanolamine + H2O = (15Z)-tetracosenoate + ethanolamine</text>
        <dbReference type="Rhea" id="RHEA:63144"/>
        <dbReference type="ChEBI" id="CHEBI:15377"/>
        <dbReference type="ChEBI" id="CHEBI:32392"/>
        <dbReference type="ChEBI" id="CHEBI:57603"/>
        <dbReference type="ChEBI" id="CHEBI:146187"/>
    </reaction>
    <physiologicalReaction direction="left-to-right" evidence="16">
        <dbReference type="Rhea" id="RHEA:63145"/>
    </physiologicalReaction>
</comment>
<feature type="active site" description="Charge relay system" evidence="38">
    <location>
        <position position="225"/>
    </location>
</feature>
<dbReference type="SUPFAM" id="SSF75304">
    <property type="entry name" value="Amidase signature (AS) enzymes"/>
    <property type="match status" value="1"/>
</dbReference>
<evidence type="ECO:0000256" key="36">
    <source>
        <dbReference type="ARBA" id="ARBA00077157"/>
    </source>
</evidence>
<dbReference type="InterPro" id="IPR052096">
    <property type="entry name" value="Endocannabinoid_amidase"/>
</dbReference>
<evidence type="ECO:0000256" key="6">
    <source>
        <dbReference type="ARBA" id="ARBA00022963"/>
    </source>
</evidence>
<keyword evidence="40" id="KW-0812">Transmembrane</keyword>
<evidence type="ECO:0000256" key="30">
    <source>
        <dbReference type="ARBA" id="ARBA00052709"/>
    </source>
</evidence>
<evidence type="ECO:0000256" key="24">
    <source>
        <dbReference type="ARBA" id="ARBA00052337"/>
    </source>
</evidence>
<proteinExistence type="inferred from homology"/>
<keyword evidence="40" id="KW-0472">Membrane</keyword>
<comment type="catalytic activity">
    <reaction evidence="17">
        <text>(5Z,8Z,11Z,14Z)-eicosatetraenamide + H2O = (5Z,8Z,11Z,14Z)-eicosatetraenoate + NH4(+)</text>
        <dbReference type="Rhea" id="RHEA:63016"/>
        <dbReference type="ChEBI" id="CHEBI:15377"/>
        <dbReference type="ChEBI" id="CHEBI:28938"/>
        <dbReference type="ChEBI" id="CHEBI:32395"/>
        <dbReference type="ChEBI" id="CHEBI:137830"/>
    </reaction>
    <physiologicalReaction direction="left-to-right" evidence="17">
        <dbReference type="Rhea" id="RHEA:63017"/>
    </physiologicalReaction>
</comment>
<comment type="catalytic activity">
    <reaction evidence="19">
        <text>N-(9Z-hexadecenoyl) ethanolamine + H2O = (9Z)-hexadecenoate + ethanolamine</text>
        <dbReference type="Rhea" id="RHEA:35563"/>
        <dbReference type="ChEBI" id="CHEBI:15377"/>
        <dbReference type="ChEBI" id="CHEBI:32372"/>
        <dbReference type="ChEBI" id="CHEBI:57603"/>
        <dbReference type="ChEBI" id="CHEBI:71465"/>
    </reaction>
    <physiologicalReaction direction="left-to-right" evidence="19">
        <dbReference type="Rhea" id="RHEA:35564"/>
    </physiologicalReaction>
</comment>
<dbReference type="GO" id="GO:0009062">
    <property type="term" value="P:fatty acid catabolic process"/>
    <property type="evidence" value="ECO:0007669"/>
    <property type="project" value="TreeGrafter"/>
</dbReference>
<keyword evidence="4" id="KW-0597">Phosphoprotein</keyword>
<comment type="catalytic activity">
    <reaction evidence="28">
        <text>N-(15Z-tetracosenoyl)-taurine + H2O = (15Z)-tetracosenoate + taurine</text>
        <dbReference type="Rhea" id="RHEA:63160"/>
        <dbReference type="ChEBI" id="CHEBI:15377"/>
        <dbReference type="ChEBI" id="CHEBI:32392"/>
        <dbReference type="ChEBI" id="CHEBI:146198"/>
        <dbReference type="ChEBI" id="CHEBI:507393"/>
    </reaction>
    <physiologicalReaction direction="left-to-right" evidence="28">
        <dbReference type="Rhea" id="RHEA:63161"/>
    </physiologicalReaction>
</comment>
<evidence type="ECO:0000256" key="15">
    <source>
        <dbReference type="ARBA" id="ARBA00050766"/>
    </source>
</evidence>
<comment type="catalytic activity">
    <reaction evidence="23">
        <text>N-(9Z-octadecenoyl)-taurine + H2O = taurine + (9Z)-octadecenoate</text>
        <dbReference type="Rhea" id="RHEA:63148"/>
        <dbReference type="ChEBI" id="CHEBI:15377"/>
        <dbReference type="ChEBI" id="CHEBI:30823"/>
        <dbReference type="ChEBI" id="CHEBI:146191"/>
        <dbReference type="ChEBI" id="CHEBI:507393"/>
    </reaction>
    <physiologicalReaction direction="left-to-right" evidence="23">
        <dbReference type="Rhea" id="RHEA:63149"/>
    </physiologicalReaction>
</comment>
<comment type="catalytic activity">
    <reaction evidence="22">
        <text>N-docosanoyl-taurine + H2O = docosanoate + taurine</text>
        <dbReference type="Rhea" id="RHEA:63156"/>
        <dbReference type="ChEBI" id="CHEBI:15377"/>
        <dbReference type="ChEBI" id="CHEBI:23858"/>
        <dbReference type="ChEBI" id="CHEBI:146196"/>
        <dbReference type="ChEBI" id="CHEBI:507393"/>
    </reaction>
    <physiologicalReaction direction="left-to-right" evidence="22">
        <dbReference type="Rhea" id="RHEA:63157"/>
    </physiologicalReaction>
</comment>
<comment type="catalytic activity">
    <reaction evidence="33">
        <text>(15Z)-tetracosenamide + H2O = (15Z)-tetracosenoate + NH4(+)</text>
        <dbReference type="Rhea" id="RHEA:63028"/>
        <dbReference type="ChEBI" id="CHEBI:15377"/>
        <dbReference type="ChEBI" id="CHEBI:28938"/>
        <dbReference type="ChEBI" id="CHEBI:32392"/>
        <dbReference type="ChEBI" id="CHEBI:146166"/>
    </reaction>
    <physiologicalReaction direction="left-to-right" evidence="33">
        <dbReference type="Rhea" id="RHEA:63029"/>
    </physiologicalReaction>
</comment>
<dbReference type="EC" id="3.5.1.99" evidence="3"/>
<sequence>MDSFNLQHLTSDMNINWTPVFAATFCGSCALFLFWKWRNNQKIQTKILNARKRRDKSLQLAEQAVQQFKIQNPDFESSSIVSLSLSELTGKLKEGSLQPDAVLHAFMAKALEVNKNLNCSTEILMESVAQLKDINTQKKGLLYGVPISIKDNVAYKGHDSSCGVVSKLDQPAVMDSVVVRVLKKQGAIPFIKTNIPQGLLSYDCSNPIYGQTLNPYNLQKTPGGSSGGEGALIRGGGSILGLGTDIGGSIRIPASFCGICGFKPTAKRLSGQGISSCTKGQKSVLSSFGPMARDVESLALCMRALLCQDMFTLDPTVPPIAFNQKVYESSEPLRIGYYENDGYLQPSPSMARAFRETKDLLERAGHTLVPFQPLRLYDVFHELAVRGILADGGDTLLNHLKAGPIDPCLRDQATLLGIPGFIKKLLFFVLKPFYPRLSASLHASLGVGSIAELWRQHTNIEEYIDEVIAEWRRLNVDVLLCPMLGPAYNFRYCGRLSCTLSYTLLYNLLNFPAGVVTVSTVTEEDEAQLNQYKGIHGDMWDKLFVKAVTGAVGLPVAVQCVSLPWQDEMCLRFMREVEQLTAKNKLNRKHNDK</sequence>
<dbReference type="FunFam" id="3.90.1300.10:FF:000001">
    <property type="entry name" value="Fatty-acid amide hydrolase 1"/>
    <property type="match status" value="1"/>
</dbReference>
<feature type="domain" description="Amidase" evidence="41">
    <location>
        <begin position="102"/>
        <end position="571"/>
    </location>
</feature>
<evidence type="ECO:0000256" key="4">
    <source>
        <dbReference type="ARBA" id="ARBA00022553"/>
    </source>
</evidence>
<reference evidence="42 43" key="1">
    <citation type="submission" date="2024-05" db="EMBL/GenBank/DDBJ databases">
        <title>A high-quality chromosomal-level genome assembly of Topmouth culter (Culter alburnus).</title>
        <authorList>
            <person name="Zhao H."/>
        </authorList>
    </citation>
    <scope>NUCLEOTIDE SEQUENCE [LARGE SCALE GENOMIC DNA]</scope>
    <source>
        <strain evidence="42">CATC2023</strain>
        <tissue evidence="42">Muscle</tissue>
    </source>
</reference>
<evidence type="ECO:0000256" key="28">
    <source>
        <dbReference type="ARBA" id="ARBA00052514"/>
    </source>
</evidence>
<comment type="catalytic activity">
    <reaction evidence="8">
        <text>(9Z)-octadecenoate + glycine = N-(9Z-octadecenoyl)glycine + H2O</text>
        <dbReference type="Rhea" id="RHEA:51316"/>
        <dbReference type="ChEBI" id="CHEBI:15377"/>
        <dbReference type="ChEBI" id="CHEBI:30823"/>
        <dbReference type="ChEBI" id="CHEBI:57305"/>
        <dbReference type="ChEBI" id="CHEBI:133992"/>
    </reaction>
    <physiologicalReaction direction="right-to-left" evidence="8">
        <dbReference type="Rhea" id="RHEA:51318"/>
    </physiologicalReaction>
</comment>
<keyword evidence="43" id="KW-1185">Reference proteome</keyword>
<comment type="catalytic activity">
    <reaction evidence="11">
        <text>N-(5Z,8Z,11Z,14Z-eicosatetraenoyl)-ethanolamine + H2O = ethanolamine + (5Z,8Z,11Z,14Z)-eicosatetraenoate</text>
        <dbReference type="Rhea" id="RHEA:26136"/>
        <dbReference type="ChEBI" id="CHEBI:2700"/>
        <dbReference type="ChEBI" id="CHEBI:15377"/>
        <dbReference type="ChEBI" id="CHEBI:32395"/>
        <dbReference type="ChEBI" id="CHEBI:57603"/>
        <dbReference type="EC" id="3.5.1.99"/>
    </reaction>
    <physiologicalReaction direction="left-to-right" evidence="11">
        <dbReference type="Rhea" id="RHEA:26137"/>
    </physiologicalReaction>
</comment>
<evidence type="ECO:0000256" key="40">
    <source>
        <dbReference type="SAM" id="Phobius"/>
    </source>
</evidence>
<comment type="catalytic activity">
    <reaction evidence="15">
        <text>tetradecamide + H2O = tetradecanoate + NH4(+)</text>
        <dbReference type="Rhea" id="RHEA:62992"/>
        <dbReference type="ChEBI" id="CHEBI:15377"/>
        <dbReference type="ChEBI" id="CHEBI:28938"/>
        <dbReference type="ChEBI" id="CHEBI:30807"/>
        <dbReference type="ChEBI" id="CHEBI:137125"/>
    </reaction>
    <physiologicalReaction direction="left-to-right" evidence="15">
        <dbReference type="Rhea" id="RHEA:62993"/>
    </physiologicalReaction>
</comment>
<dbReference type="Gene3D" id="3.90.1300.10">
    <property type="entry name" value="Amidase signature (AS) domain"/>
    <property type="match status" value="1"/>
</dbReference>
<keyword evidence="5" id="KW-0378">Hydrolase</keyword>
<evidence type="ECO:0000256" key="39">
    <source>
        <dbReference type="PIRSR" id="PIRSR001221-2"/>
    </source>
</evidence>
<evidence type="ECO:0000256" key="27">
    <source>
        <dbReference type="ARBA" id="ARBA00052512"/>
    </source>
</evidence>
<evidence type="ECO:0000256" key="23">
    <source>
        <dbReference type="ARBA" id="ARBA00052289"/>
    </source>
</evidence>
<evidence type="ECO:0000256" key="18">
    <source>
        <dbReference type="ARBA" id="ARBA00051311"/>
    </source>
</evidence>
<evidence type="ECO:0000313" key="42">
    <source>
        <dbReference type="EMBL" id="KAK9973073.1"/>
    </source>
</evidence>
<evidence type="ECO:0000256" key="34">
    <source>
        <dbReference type="ARBA" id="ARBA00073178"/>
    </source>
</evidence>
<evidence type="ECO:0000256" key="29">
    <source>
        <dbReference type="ARBA" id="ARBA00052634"/>
    </source>
</evidence>
<accession>A0AAW2AJN5</accession>
<evidence type="ECO:0000259" key="41">
    <source>
        <dbReference type="Pfam" id="PF01425"/>
    </source>
</evidence>
<comment type="catalytic activity">
    <reaction evidence="9">
        <text>2-(5Z,8Z,11Z,14Z-eicosatetraenoyl)-glycerol + H2O = glycerol + (5Z,8Z,11Z,14Z)-eicosatetraenoate + H(+)</text>
        <dbReference type="Rhea" id="RHEA:26132"/>
        <dbReference type="ChEBI" id="CHEBI:15377"/>
        <dbReference type="ChEBI" id="CHEBI:15378"/>
        <dbReference type="ChEBI" id="CHEBI:17754"/>
        <dbReference type="ChEBI" id="CHEBI:32395"/>
        <dbReference type="ChEBI" id="CHEBI:52392"/>
    </reaction>
    <physiologicalReaction direction="left-to-right" evidence="9">
        <dbReference type="Rhea" id="RHEA:26133"/>
    </physiologicalReaction>
</comment>
<evidence type="ECO:0000313" key="43">
    <source>
        <dbReference type="Proteomes" id="UP001479290"/>
    </source>
</evidence>
<evidence type="ECO:0000256" key="9">
    <source>
        <dbReference type="ARBA" id="ARBA00047476"/>
    </source>
</evidence>
<feature type="binding site" evidence="39">
    <location>
        <begin position="246"/>
        <end position="249"/>
    </location>
    <ligand>
        <name>substrate</name>
    </ligand>
</feature>
<keyword evidence="7" id="KW-0443">Lipid metabolism</keyword>
<evidence type="ECO:0000256" key="26">
    <source>
        <dbReference type="ARBA" id="ARBA00052458"/>
    </source>
</evidence>
<comment type="catalytic activity">
    <reaction evidence="25">
        <text>(9Z,12Z)-octadecadienamide + H2O = (9Z,12Z)-octadecadienoate + NH4(+)</text>
        <dbReference type="Rhea" id="RHEA:63020"/>
        <dbReference type="ChEBI" id="CHEBI:15377"/>
        <dbReference type="ChEBI" id="CHEBI:28938"/>
        <dbReference type="ChEBI" id="CHEBI:30245"/>
        <dbReference type="ChEBI" id="CHEBI:82984"/>
    </reaction>
    <physiologicalReaction direction="left-to-right" evidence="25">
        <dbReference type="Rhea" id="RHEA:63021"/>
    </physiologicalReaction>
</comment>
<dbReference type="EMBL" id="JAWDJR010000006">
    <property type="protein sequence ID" value="KAK9973073.1"/>
    <property type="molecule type" value="Genomic_DNA"/>
</dbReference>
<dbReference type="GO" id="GO:0004040">
    <property type="term" value="F:amidase activity"/>
    <property type="evidence" value="ECO:0007669"/>
    <property type="project" value="TreeGrafter"/>
</dbReference>
<feature type="binding site" evidence="39">
    <location>
        <position position="225"/>
    </location>
    <ligand>
        <name>substrate</name>
    </ligand>
</feature>
<comment type="catalytic activity">
    <reaction evidence="27">
        <text>(6Z)-octadecenamide + H2O = (6Z)-octadecenoate + NH4(+)</text>
        <dbReference type="Rhea" id="RHEA:63008"/>
        <dbReference type="ChEBI" id="CHEBI:15377"/>
        <dbReference type="ChEBI" id="CHEBI:28938"/>
        <dbReference type="ChEBI" id="CHEBI:32375"/>
        <dbReference type="ChEBI" id="CHEBI:146168"/>
    </reaction>
    <physiologicalReaction direction="left-to-right" evidence="27">
        <dbReference type="Rhea" id="RHEA:63009"/>
    </physiologicalReaction>
</comment>
<feature type="binding site" evidence="39">
    <location>
        <position position="199"/>
    </location>
    <ligand>
        <name>substrate</name>
    </ligand>
</feature>
<evidence type="ECO:0000256" key="12">
    <source>
        <dbReference type="ARBA" id="ARBA00050294"/>
    </source>
</evidence>
<evidence type="ECO:0000256" key="1">
    <source>
        <dbReference type="ARBA" id="ARBA00000208"/>
    </source>
</evidence>
<comment type="catalytic activity">
    <reaction evidence="20">
        <text>N-octadecanoyl ethanolamine + H2O = octadecanoate + ethanolamine</text>
        <dbReference type="Rhea" id="RHEA:63124"/>
        <dbReference type="ChEBI" id="CHEBI:15377"/>
        <dbReference type="ChEBI" id="CHEBI:25629"/>
        <dbReference type="ChEBI" id="CHEBI:57603"/>
        <dbReference type="ChEBI" id="CHEBI:85299"/>
    </reaction>
    <physiologicalReaction direction="left-to-right" evidence="20">
        <dbReference type="Rhea" id="RHEA:63125"/>
    </physiologicalReaction>
</comment>
<comment type="catalytic activity">
    <reaction evidence="18">
        <text>(11Z)-eicosenamide + H2O = (11Z)-eicosenoate + NH4(+)</text>
        <dbReference type="Rhea" id="RHEA:63120"/>
        <dbReference type="ChEBI" id="CHEBI:15377"/>
        <dbReference type="ChEBI" id="CHEBI:28938"/>
        <dbReference type="ChEBI" id="CHEBI:32426"/>
        <dbReference type="ChEBI" id="CHEBI:146167"/>
    </reaction>
    <physiologicalReaction direction="left-to-right" evidence="18">
        <dbReference type="Rhea" id="RHEA:63121"/>
    </physiologicalReaction>
</comment>
<evidence type="ECO:0000256" key="31">
    <source>
        <dbReference type="ARBA" id="ARBA00052818"/>
    </source>
</evidence>
<comment type="catalytic activity">
    <reaction evidence="30">
        <text>N-(5Z,8Z,11Z,14Z)-eicosatetraenoyl-glycine + H2O = (5Z,8Z,11Z,14Z)-eicosatetraenoate + glycine</text>
        <dbReference type="Rhea" id="RHEA:64108"/>
        <dbReference type="ChEBI" id="CHEBI:15377"/>
        <dbReference type="ChEBI" id="CHEBI:32395"/>
        <dbReference type="ChEBI" id="CHEBI:57305"/>
        <dbReference type="ChEBI" id="CHEBI:59002"/>
    </reaction>
    <physiologicalReaction direction="left-to-right" evidence="30">
        <dbReference type="Rhea" id="RHEA:64109"/>
    </physiologicalReaction>
</comment>
<evidence type="ECO:0000256" key="10">
    <source>
        <dbReference type="ARBA" id="ARBA00048052"/>
    </source>
</evidence>
<keyword evidence="40" id="KW-1133">Transmembrane helix</keyword>
<evidence type="ECO:0000256" key="17">
    <source>
        <dbReference type="ARBA" id="ARBA00051200"/>
    </source>
</evidence>
<comment type="catalytic activity">
    <reaction evidence="12">
        <text>N-(5Z,8Z,11Z,14Z-eicosatetraenoyl)-L-serine + H2O = (5Z,8Z,11Z,14Z)-eicosatetraenoate + L-serine</text>
        <dbReference type="Rhea" id="RHEA:64116"/>
        <dbReference type="ChEBI" id="CHEBI:15377"/>
        <dbReference type="ChEBI" id="CHEBI:32395"/>
        <dbReference type="ChEBI" id="CHEBI:33384"/>
        <dbReference type="ChEBI" id="CHEBI:149697"/>
    </reaction>
    <physiologicalReaction direction="left-to-right" evidence="12">
        <dbReference type="Rhea" id="RHEA:64117"/>
    </physiologicalReaction>
</comment>
<evidence type="ECO:0000256" key="2">
    <source>
        <dbReference type="ARBA" id="ARBA00009199"/>
    </source>
</evidence>
<evidence type="ECO:0000256" key="13">
    <source>
        <dbReference type="ARBA" id="ARBA00050403"/>
    </source>
</evidence>
<name>A0AAW2AJN5_CULAL</name>
<evidence type="ECO:0000256" key="11">
    <source>
        <dbReference type="ARBA" id="ARBA00048606"/>
    </source>
</evidence>
<gene>
    <name evidence="42" type="ORF">ABG768_023821</name>
</gene>
<evidence type="ECO:0000256" key="3">
    <source>
        <dbReference type="ARBA" id="ARBA00012112"/>
    </source>
</evidence>
<evidence type="ECO:0000256" key="8">
    <source>
        <dbReference type="ARBA" id="ARBA00047450"/>
    </source>
</evidence>
<comment type="catalytic activity">
    <reaction evidence="24">
        <text>(9Z,12Z,15Z)-octadecatrienamide + H2O = (9Z,12Z,15Z)-octadecatrienoate + NH4(+)</text>
        <dbReference type="Rhea" id="RHEA:62976"/>
        <dbReference type="ChEBI" id="CHEBI:15377"/>
        <dbReference type="ChEBI" id="CHEBI:28938"/>
        <dbReference type="ChEBI" id="CHEBI:32387"/>
        <dbReference type="ChEBI" id="CHEBI:142684"/>
    </reaction>
    <physiologicalReaction direction="left-to-right" evidence="24">
        <dbReference type="Rhea" id="RHEA:62977"/>
    </physiologicalReaction>
</comment>
<comment type="catalytic activity">
    <reaction evidence="13">
        <text>(11Z,14Z)-eicosadienamide + H2O = (11Z,14Z)-eicosadienoate + NH4(+)</text>
        <dbReference type="Rhea" id="RHEA:63004"/>
        <dbReference type="ChEBI" id="CHEBI:15377"/>
        <dbReference type="ChEBI" id="CHEBI:28938"/>
        <dbReference type="ChEBI" id="CHEBI:77220"/>
        <dbReference type="ChEBI" id="CHEBI:146165"/>
    </reaction>
    <physiologicalReaction direction="left-to-right" evidence="13">
        <dbReference type="Rhea" id="RHEA:63005"/>
    </physiologicalReaction>
</comment>
<comment type="catalytic activity">
    <reaction evidence="14">
        <text>1-O-methyl-(5Z,8Z,11Z,14Z)-eicosatetraenoate + H2O = methanol + (5Z,8Z,11Z,14Z)-eicosatetraenoate + H(+)</text>
        <dbReference type="Rhea" id="RHEA:63052"/>
        <dbReference type="ChEBI" id="CHEBI:15377"/>
        <dbReference type="ChEBI" id="CHEBI:15378"/>
        <dbReference type="ChEBI" id="CHEBI:17790"/>
        <dbReference type="ChEBI" id="CHEBI:32395"/>
        <dbReference type="ChEBI" id="CHEBI:78033"/>
    </reaction>
    <physiologicalReaction direction="left-to-right" evidence="14">
        <dbReference type="Rhea" id="RHEA:63053"/>
    </physiologicalReaction>
</comment>
<feature type="active site" description="Acyl-ester intermediate" evidence="38">
    <location>
        <position position="249"/>
    </location>
</feature>
<evidence type="ECO:0000256" key="35">
    <source>
        <dbReference type="ARBA" id="ARBA00077111"/>
    </source>
</evidence>
<comment type="caution">
    <text evidence="42">The sequence shown here is derived from an EMBL/GenBank/DDBJ whole genome shotgun (WGS) entry which is preliminary data.</text>
</comment>
<dbReference type="PANTHER" id="PTHR45847:SF6">
    <property type="entry name" value="FATTY ACID AMIDE HYDROLASE"/>
    <property type="match status" value="1"/>
</dbReference>